<comment type="caution">
    <text evidence="1">The sequence shown here is derived from an EMBL/GenBank/DDBJ whole genome shotgun (WGS) entry which is preliminary data.</text>
</comment>
<keyword evidence="2" id="KW-1185">Reference proteome</keyword>
<dbReference type="RefSeq" id="WP_125483506.1">
    <property type="nucleotide sequence ID" value="NZ_RSDW01000001.1"/>
</dbReference>
<gene>
    <name evidence="1" type="ORF">EDE15_0133</name>
</gene>
<dbReference type="Gene3D" id="2.130.10.10">
    <property type="entry name" value="YVTN repeat-like/Quinoprotein amine dehydrogenase"/>
    <property type="match status" value="2"/>
</dbReference>
<dbReference type="EMBL" id="RSDW01000001">
    <property type="protein sequence ID" value="RSL14673.1"/>
    <property type="molecule type" value="Genomic_DNA"/>
</dbReference>
<dbReference type="OrthoDB" id="7187796at2"/>
<dbReference type="PANTHER" id="PTHR47197:SF3">
    <property type="entry name" value="DIHYDRO-HEME D1 DEHYDROGENASE"/>
    <property type="match status" value="1"/>
</dbReference>
<protein>
    <recommendedName>
        <fullName evidence="3">YVTN family beta-propeller protein</fullName>
    </recommendedName>
</protein>
<evidence type="ECO:0008006" key="3">
    <source>
        <dbReference type="Google" id="ProtNLM"/>
    </source>
</evidence>
<dbReference type="InterPro" id="IPR015943">
    <property type="entry name" value="WD40/YVTN_repeat-like_dom_sf"/>
</dbReference>
<reference evidence="1 2" key="1">
    <citation type="submission" date="2018-12" db="EMBL/GenBank/DDBJ databases">
        <title>Sequencing of bacterial isolates from soil warming experiment in Harvard Forest, Massachusetts, USA.</title>
        <authorList>
            <person name="Deangelis K."/>
        </authorList>
    </citation>
    <scope>NUCLEOTIDE SEQUENCE [LARGE SCALE GENOMIC DNA]</scope>
    <source>
        <strain evidence="1 2">EB153</strain>
    </source>
</reference>
<dbReference type="InterPro" id="IPR051200">
    <property type="entry name" value="Host-pathogen_enzymatic-act"/>
</dbReference>
<sequence>MRYCVFVLTLATTALVPQSPSAYRITHNYALGGDGSWDYIVPDPPSHRLYIARQNRVMVVDEDSGKLIGEVTGIQGAHGTAIAENTGHGFATSGKDQSVLMFDLKTFKILGRIPAAEDADAILFDGASNRVFTLNGDAHSSTVIDPNAGTLITNIPLGGKPEYGVSAGDGKVYANLTDTSEVVEIDAKTATIARRWPTAPCKQPVAMAIDTIHHRLFSGCRSGVMAISDYQEGKVVATVPIGAGVDGAGYDATTGNAFASNADGTLTVIHQDSPDQYHVIENLSTPVGSRNMGLDPSNQRLFVVSAKFGSAPAGGRGRGPVLPGSFTLMTIEHSSSAH</sequence>
<dbReference type="SUPFAM" id="SSF51004">
    <property type="entry name" value="C-terminal (heme d1) domain of cytochrome cd1-nitrite reductase"/>
    <property type="match status" value="1"/>
</dbReference>
<name>A0A428MCP4_9BACT</name>
<dbReference type="PANTHER" id="PTHR47197">
    <property type="entry name" value="PROTEIN NIRF"/>
    <property type="match status" value="1"/>
</dbReference>
<evidence type="ECO:0000313" key="1">
    <source>
        <dbReference type="EMBL" id="RSL14673.1"/>
    </source>
</evidence>
<organism evidence="1 2">
    <name type="scientific">Edaphobacter aggregans</name>
    <dbReference type="NCBI Taxonomy" id="570835"/>
    <lineage>
        <taxon>Bacteria</taxon>
        <taxon>Pseudomonadati</taxon>
        <taxon>Acidobacteriota</taxon>
        <taxon>Terriglobia</taxon>
        <taxon>Terriglobales</taxon>
        <taxon>Acidobacteriaceae</taxon>
        <taxon>Edaphobacter</taxon>
    </lineage>
</organism>
<dbReference type="InterPro" id="IPR011048">
    <property type="entry name" value="Haem_d1_sf"/>
</dbReference>
<dbReference type="Proteomes" id="UP000269669">
    <property type="component" value="Unassembled WGS sequence"/>
</dbReference>
<dbReference type="AlphaFoldDB" id="A0A428MCP4"/>
<evidence type="ECO:0000313" key="2">
    <source>
        <dbReference type="Proteomes" id="UP000269669"/>
    </source>
</evidence>
<proteinExistence type="predicted"/>
<accession>A0A428MCP4</accession>